<feature type="transmembrane region" description="Helical" evidence="1">
    <location>
        <begin position="28"/>
        <end position="49"/>
    </location>
</feature>
<proteinExistence type="predicted"/>
<comment type="caution">
    <text evidence="2">The sequence shown here is derived from an EMBL/GenBank/DDBJ whole genome shotgun (WGS) entry which is preliminary data.</text>
</comment>
<name>A0A7W6NXC4_9SPHN</name>
<keyword evidence="1" id="KW-0812">Transmembrane</keyword>
<dbReference type="EMBL" id="JACIEH010000002">
    <property type="protein sequence ID" value="MBB4098424.1"/>
    <property type="molecule type" value="Genomic_DNA"/>
</dbReference>
<dbReference type="AlphaFoldDB" id="A0A7W6NXC4"/>
<dbReference type="Proteomes" id="UP000557392">
    <property type="component" value="Unassembled WGS sequence"/>
</dbReference>
<keyword evidence="1" id="KW-0472">Membrane</keyword>
<organism evidence="2 3">
    <name type="scientific">Sphingomonas kyeonggiensis</name>
    <dbReference type="NCBI Taxonomy" id="1268553"/>
    <lineage>
        <taxon>Bacteria</taxon>
        <taxon>Pseudomonadati</taxon>
        <taxon>Pseudomonadota</taxon>
        <taxon>Alphaproteobacteria</taxon>
        <taxon>Sphingomonadales</taxon>
        <taxon>Sphingomonadaceae</taxon>
        <taxon>Sphingomonas</taxon>
    </lineage>
</organism>
<keyword evidence="1" id="KW-1133">Transmembrane helix</keyword>
<protein>
    <submittedName>
        <fullName evidence="2">Multisubunit Na+/H+ antiporter MnhC subunit</fullName>
    </submittedName>
</protein>
<reference evidence="2 3" key="1">
    <citation type="submission" date="2020-08" db="EMBL/GenBank/DDBJ databases">
        <title>Genomic Encyclopedia of Type Strains, Phase IV (KMG-IV): sequencing the most valuable type-strain genomes for metagenomic binning, comparative biology and taxonomic classification.</title>
        <authorList>
            <person name="Goeker M."/>
        </authorList>
    </citation>
    <scope>NUCLEOTIDE SEQUENCE [LARGE SCALE GENOMIC DNA]</scope>
    <source>
        <strain evidence="2 3">DSM 101806</strain>
    </source>
</reference>
<dbReference type="RefSeq" id="WP_183997210.1">
    <property type="nucleotide sequence ID" value="NZ_JACIEH010000002.1"/>
</dbReference>
<sequence>MSRPIPDLRDPAQRSAYRRELMQVAKGFRRTGVALAVLGSALILVNAYWTPIPNIVTLAAIVTGFALMLFGIGARTKYHKRRMRGEI</sequence>
<evidence type="ECO:0000313" key="3">
    <source>
        <dbReference type="Proteomes" id="UP000557392"/>
    </source>
</evidence>
<evidence type="ECO:0000256" key="1">
    <source>
        <dbReference type="SAM" id="Phobius"/>
    </source>
</evidence>
<accession>A0A7W6NXC4</accession>
<gene>
    <name evidence="2" type="ORF">GGR46_001988</name>
</gene>
<feature type="transmembrane region" description="Helical" evidence="1">
    <location>
        <begin position="55"/>
        <end position="74"/>
    </location>
</feature>
<keyword evidence="3" id="KW-1185">Reference proteome</keyword>
<evidence type="ECO:0000313" key="2">
    <source>
        <dbReference type="EMBL" id="MBB4098424.1"/>
    </source>
</evidence>